<feature type="compositionally biased region" description="Basic residues" evidence="2">
    <location>
        <begin position="274"/>
        <end position="283"/>
    </location>
</feature>
<dbReference type="InterPro" id="IPR000504">
    <property type="entry name" value="RRM_dom"/>
</dbReference>
<dbReference type="InterPro" id="IPR012677">
    <property type="entry name" value="Nucleotide-bd_a/b_plait_sf"/>
</dbReference>
<dbReference type="Pfam" id="PF25015">
    <property type="entry name" value="RBD_AKAP-17A"/>
    <property type="match status" value="1"/>
</dbReference>
<feature type="region of interest" description="Disordered" evidence="2">
    <location>
        <begin position="259"/>
        <end position="307"/>
    </location>
</feature>
<dbReference type="RefSeq" id="XP_060537629.1">
    <property type="nucleotide sequence ID" value="XM_060681646.1"/>
</dbReference>
<feature type="region of interest" description="Disordered" evidence="2">
    <location>
        <begin position="555"/>
        <end position="650"/>
    </location>
</feature>
<feature type="region of interest" description="Disordered" evidence="2">
    <location>
        <begin position="114"/>
        <end position="143"/>
    </location>
</feature>
<name>A0ABM3YNC6_PANGU</name>
<dbReference type="InterPro" id="IPR056852">
    <property type="entry name" value="AK17A/B"/>
</dbReference>
<feature type="compositionally biased region" description="Basic and acidic residues" evidence="2">
    <location>
        <begin position="128"/>
        <end position="141"/>
    </location>
</feature>
<dbReference type="Gene3D" id="3.30.70.330">
    <property type="match status" value="1"/>
</dbReference>
<feature type="region of interest" description="Disordered" evidence="2">
    <location>
        <begin position="847"/>
        <end position="885"/>
    </location>
</feature>
<reference evidence="5" key="1">
    <citation type="submission" date="2025-08" db="UniProtKB">
        <authorList>
            <consortium name="RefSeq"/>
        </authorList>
    </citation>
    <scope>IDENTIFICATION</scope>
    <source>
        <tissue evidence="5">Blood</tissue>
    </source>
</reference>
<dbReference type="CDD" id="cd12264">
    <property type="entry name" value="RRM_AKAP17A"/>
    <property type="match status" value="1"/>
</dbReference>
<keyword evidence="1" id="KW-0694">RNA-binding</keyword>
<evidence type="ECO:0000259" key="3">
    <source>
        <dbReference type="PROSITE" id="PS50102"/>
    </source>
</evidence>
<dbReference type="PANTHER" id="PTHR12484:SF1">
    <property type="entry name" value="A-KINASE ANCHOR PROTEIN 17B"/>
    <property type="match status" value="1"/>
</dbReference>
<evidence type="ECO:0000313" key="4">
    <source>
        <dbReference type="Proteomes" id="UP001652622"/>
    </source>
</evidence>
<feature type="compositionally biased region" description="Basic residues" evidence="2">
    <location>
        <begin position="775"/>
        <end position="784"/>
    </location>
</feature>
<evidence type="ECO:0000256" key="2">
    <source>
        <dbReference type="SAM" id="MobiDB-lite"/>
    </source>
</evidence>
<feature type="region of interest" description="Disordered" evidence="2">
    <location>
        <begin position="768"/>
        <end position="792"/>
    </location>
</feature>
<protein>
    <submittedName>
        <fullName evidence="5">A-kinase anchor protein 17B</fullName>
    </submittedName>
</protein>
<dbReference type="Proteomes" id="UP001652622">
    <property type="component" value="Unplaced"/>
</dbReference>
<gene>
    <name evidence="5" type="primary">LOC117670603</name>
</gene>
<dbReference type="GeneID" id="117670603"/>
<sequence length="885" mass="100829">MTVTLVCDPSEATELCASQQLYLKPVAKLTISVVLPEHTGSTRAFSKWEVMEKLKNMISPDQFTSVKVSKSTKAFIRFEGEAETKRLVSILKEKLHGQLIKLNGFKEDLQVVATEAPPDGPPAQESEPQAKTRKQLEEEQSRAVPDCVHLEGLPCKWFAPKGSDSETPSEEVLRAVFGTFGKIKNVDIPMLDPYREETVGRSRNHFVFRGMRSFEAFVQYEEPESFARAMEALKGMKLMFKGDDGKALACNIKVPLSPRKRREDEDKKGGEGRRRSKIKRREKRRIDREEKRPRKHMKATAAEGLNSPELPEWEERKYLLAQRRVESIRLLTVLLSQIKNFVLSSGQTEAHLPEPQPEEEMISSIPPVEDTHKEETDVPDLELPEAEDVTQPVCPSALLENVAIQEEKEEQFLAEDSPPSPPSFRRALSNEPAARAVTSHLTENVAHPFHAGGLLQVTVTQDCQAIESSPDRWEYLRSHLGSFVDAPDVAKAKKQKVYETEEFIHYLLNYYQTPRYARICPSTQSPSDTSWWNRVVSCSGDGFRVKLKNRDEEDCWTEESLGSDLPKNEPREDDEGDPWEIIDGRSEPAEDQACPQEFSESYQGEWDNSLEEEEDSVGSPPDILHSPIPGGRNNIARPKTSQEQTTEMTALSSPTMYKLKDLLEEISSDSEYFSEALNEPRNPSEQRNGGYQGSCKTWPLHHHQQKAKELFIRVQNVGYEGHDGRRGARSFCSGAECCDSPAMKPETRFKRSGGKLWYEEPKIQWLSSEEERDLSRKKKKKRKRFSDSSFPDEEAQFLETNHRGELEAFSEIQRKCSKLIHHKVKCKTLRALDGTVGIKDLIHFSASPPQEEAQRGTTGKWNVDVGERRHKAEDRQRLSRRLVER</sequence>
<evidence type="ECO:0000256" key="1">
    <source>
        <dbReference type="PROSITE-ProRule" id="PRU00176"/>
    </source>
</evidence>
<feature type="domain" description="RRM" evidence="3">
    <location>
        <begin position="146"/>
        <end position="255"/>
    </location>
</feature>
<proteinExistence type="predicted"/>
<feature type="compositionally biased region" description="Acidic residues" evidence="2">
    <location>
        <begin position="571"/>
        <end position="580"/>
    </location>
</feature>
<keyword evidence="4" id="KW-1185">Reference proteome</keyword>
<organism evidence="4 5">
    <name type="scientific">Pantherophis guttatus</name>
    <name type="common">Corn snake</name>
    <name type="synonym">Elaphe guttata</name>
    <dbReference type="NCBI Taxonomy" id="94885"/>
    <lineage>
        <taxon>Eukaryota</taxon>
        <taxon>Metazoa</taxon>
        <taxon>Chordata</taxon>
        <taxon>Craniata</taxon>
        <taxon>Vertebrata</taxon>
        <taxon>Euteleostomi</taxon>
        <taxon>Lepidosauria</taxon>
        <taxon>Squamata</taxon>
        <taxon>Bifurcata</taxon>
        <taxon>Unidentata</taxon>
        <taxon>Episquamata</taxon>
        <taxon>Toxicofera</taxon>
        <taxon>Serpentes</taxon>
        <taxon>Colubroidea</taxon>
        <taxon>Colubridae</taxon>
        <taxon>Colubrinae</taxon>
        <taxon>Pantherophis</taxon>
    </lineage>
</organism>
<feature type="compositionally biased region" description="Basic and acidic residues" evidence="2">
    <location>
        <begin position="261"/>
        <end position="273"/>
    </location>
</feature>
<feature type="compositionally biased region" description="Polar residues" evidence="2">
    <location>
        <begin position="639"/>
        <end position="650"/>
    </location>
</feature>
<accession>A0ABM3YNC6</accession>
<dbReference type="InterPro" id="IPR035979">
    <property type="entry name" value="RBD_domain_sf"/>
</dbReference>
<dbReference type="SUPFAM" id="SSF54928">
    <property type="entry name" value="RNA-binding domain, RBD"/>
    <property type="match status" value="1"/>
</dbReference>
<dbReference type="PROSITE" id="PS50102">
    <property type="entry name" value="RRM"/>
    <property type="match status" value="1"/>
</dbReference>
<dbReference type="PANTHER" id="PTHR12484">
    <property type="entry name" value="B-LYMPHOCYTE ANTIGEN-RELATED"/>
    <property type="match status" value="1"/>
</dbReference>
<evidence type="ECO:0000313" key="5">
    <source>
        <dbReference type="RefSeq" id="XP_060537629.1"/>
    </source>
</evidence>
<feature type="compositionally biased region" description="Basic and acidic residues" evidence="2">
    <location>
        <begin position="865"/>
        <end position="885"/>
    </location>
</feature>